<dbReference type="GO" id="GO:0009881">
    <property type="term" value="F:photoreceptor activity"/>
    <property type="evidence" value="ECO:0007669"/>
    <property type="project" value="UniProtKB-KW"/>
</dbReference>
<dbReference type="SUPFAM" id="SSF55785">
    <property type="entry name" value="PYP-like sensor domain (PAS domain)"/>
    <property type="match status" value="2"/>
</dbReference>
<dbReference type="InterPro" id="IPR013655">
    <property type="entry name" value="PAS_fold_3"/>
</dbReference>
<dbReference type="PROSITE" id="PS50113">
    <property type="entry name" value="PAC"/>
    <property type="match status" value="1"/>
</dbReference>
<evidence type="ECO:0000256" key="3">
    <source>
        <dbReference type="ARBA" id="ARBA00022543"/>
    </source>
</evidence>
<sequence>MFSLTRDADGAFGVHRRLSRLARALPIVAILVPLAMVAGAAWLNWQSAWSEAATAMRRSAEAGAEYGARALESYGVAVGRLNDRLAGLSDAEIRAEEHGLHLELQRVLRDIPHAEAALVLDRDGFELVSSDRFPVRREAAHRERGYVNALRGVAPPGVHITEAMLPEAGGALVFSVARQRHAGGDPATPEGGFDGVTLVTIRSNDVGEGLRRLLVSPNDAMALVQDSGAALAMSTPQAGPLAPAPINGPYRAAVAGRGPPVFETIPDTWVEGSALAAVRPVEHLRIHALALRPRAQIVEAWRASLVGHVAFALPAALMLLLLSLQVRRDQLRLASANQGLEGDVARGADRLRRAEEIGMIGTFEFDPRSGANIRSAEYMSVHGMPALETQERHEDWVRRLHPDDRDAAEAHILGALADPQKQDYAQTYRIVTPAGEVRWIMARGRIERDEAGLATLLRGAHLDVTQLRNTELALADSDARLRLAQEAVGIGTWEWVPATRQLRCSRKMLELWGFGQASPAPGMEDILDGVIAEDRPALRSLMEDTRQGARLRAELRLCRRACDAPREIIWVAVRATLLAADPLAPARIIGVAYDITERKRSDELTTIMAHEVEHRAKNALMVVSSLLRMTKATSAENLVEVMDGRVRALSRTMGLLGQGRWRGAGLRDIVESEVGHFELAEAGQAASITLDGPPVTIGVDSAQPLSMALHELATNAAKYGALSVATGRLSIEWRVEGPTVHLLWTERGGPALAGTPPRRGFGSHLITMLIEGQLQGQVNKLWEGDGLVCTITFPLTAAG</sequence>
<feature type="transmembrane region" description="Helical" evidence="16">
    <location>
        <begin position="21"/>
        <end position="45"/>
    </location>
</feature>
<proteinExistence type="predicted"/>
<dbReference type="Gene3D" id="2.10.70.100">
    <property type="match status" value="1"/>
</dbReference>
<evidence type="ECO:0000259" key="17">
    <source>
        <dbReference type="PROSITE" id="PS50113"/>
    </source>
</evidence>
<dbReference type="AlphaFoldDB" id="A0AAF1K5Q2"/>
<dbReference type="GO" id="GO:0004673">
    <property type="term" value="F:protein histidine kinase activity"/>
    <property type="evidence" value="ECO:0007669"/>
    <property type="project" value="UniProtKB-EC"/>
</dbReference>
<dbReference type="CDD" id="cd18773">
    <property type="entry name" value="PDC1_HK_sensor"/>
    <property type="match status" value="1"/>
</dbReference>
<dbReference type="SMART" id="SM00911">
    <property type="entry name" value="HWE_HK"/>
    <property type="match status" value="1"/>
</dbReference>
<keyword evidence="16" id="KW-0812">Transmembrane</keyword>
<dbReference type="PANTHER" id="PTHR41523">
    <property type="entry name" value="TWO-COMPONENT SYSTEM SENSOR PROTEIN"/>
    <property type="match status" value="1"/>
</dbReference>
<dbReference type="InterPro" id="IPR036890">
    <property type="entry name" value="HATPase_C_sf"/>
</dbReference>
<keyword evidence="6" id="KW-0285">Flavoprotein</keyword>
<evidence type="ECO:0000256" key="10">
    <source>
        <dbReference type="ARBA" id="ARBA00022741"/>
    </source>
</evidence>
<keyword evidence="9" id="KW-0677">Repeat</keyword>
<evidence type="ECO:0000313" key="18">
    <source>
        <dbReference type="EMBL" id="MBR0656825.1"/>
    </source>
</evidence>
<dbReference type="InterPro" id="IPR001610">
    <property type="entry name" value="PAC"/>
</dbReference>
<evidence type="ECO:0000256" key="12">
    <source>
        <dbReference type="ARBA" id="ARBA00022840"/>
    </source>
</evidence>
<keyword evidence="15" id="KW-0675">Receptor</keyword>
<reference evidence="18" key="1">
    <citation type="submission" date="2020-01" db="EMBL/GenBank/DDBJ databases">
        <authorList>
            <person name="Rat A."/>
        </authorList>
    </citation>
    <scope>NUCLEOTIDE SEQUENCE</scope>
    <source>
        <strain evidence="18">LMG 28251</strain>
    </source>
</reference>
<dbReference type="Pfam" id="PF08447">
    <property type="entry name" value="PAS_3"/>
    <property type="match status" value="1"/>
</dbReference>
<comment type="catalytic activity">
    <reaction evidence="1">
        <text>ATP + protein L-histidine = ADP + protein N-phospho-L-histidine.</text>
        <dbReference type="EC" id="2.7.13.3"/>
    </reaction>
</comment>
<keyword evidence="7" id="KW-0288">FMN</keyword>
<dbReference type="InterPro" id="IPR035965">
    <property type="entry name" value="PAS-like_dom_sf"/>
</dbReference>
<keyword evidence="10" id="KW-0547">Nucleotide-binding</keyword>
<dbReference type="EC" id="2.7.13.3" evidence="2"/>
<evidence type="ECO:0000256" key="13">
    <source>
        <dbReference type="ARBA" id="ARBA00022991"/>
    </source>
</evidence>
<dbReference type="Gene3D" id="3.30.450.20">
    <property type="entry name" value="PAS domain"/>
    <property type="match status" value="3"/>
</dbReference>
<evidence type="ECO:0000256" key="5">
    <source>
        <dbReference type="ARBA" id="ARBA00022606"/>
    </source>
</evidence>
<dbReference type="InterPro" id="IPR011102">
    <property type="entry name" value="Sig_transdc_His_kinase_HWE"/>
</dbReference>
<dbReference type="PANTHER" id="PTHR41523:SF8">
    <property type="entry name" value="ETHYLENE RESPONSE SENSOR PROTEIN"/>
    <property type="match status" value="1"/>
</dbReference>
<dbReference type="Pfam" id="PF07536">
    <property type="entry name" value="HWE_HK"/>
    <property type="match status" value="1"/>
</dbReference>
<dbReference type="Proteomes" id="UP001196068">
    <property type="component" value="Unassembled WGS sequence"/>
</dbReference>
<evidence type="ECO:0000256" key="14">
    <source>
        <dbReference type="ARBA" id="ARBA00023026"/>
    </source>
</evidence>
<keyword evidence="13" id="KW-0157">Chromophore</keyword>
<dbReference type="EMBL" id="JAAEDH010000022">
    <property type="protein sequence ID" value="MBR0656825.1"/>
    <property type="molecule type" value="Genomic_DNA"/>
</dbReference>
<keyword evidence="4" id="KW-0597">Phosphoprotein</keyword>
<keyword evidence="11" id="KW-0418">Kinase</keyword>
<evidence type="ECO:0000256" key="2">
    <source>
        <dbReference type="ARBA" id="ARBA00012438"/>
    </source>
</evidence>
<gene>
    <name evidence="18" type="ORF">GXW79_17225</name>
</gene>
<keyword evidence="5" id="KW-0716">Sensory transduction</keyword>
<keyword evidence="14" id="KW-0843">Virulence</keyword>
<evidence type="ECO:0000256" key="16">
    <source>
        <dbReference type="SAM" id="Phobius"/>
    </source>
</evidence>
<evidence type="ECO:0000256" key="4">
    <source>
        <dbReference type="ARBA" id="ARBA00022553"/>
    </source>
</evidence>
<evidence type="ECO:0000256" key="7">
    <source>
        <dbReference type="ARBA" id="ARBA00022643"/>
    </source>
</evidence>
<comment type="caution">
    <text evidence="18">The sequence shown here is derived from an EMBL/GenBank/DDBJ whole genome shotgun (WGS) entry which is preliminary data.</text>
</comment>
<evidence type="ECO:0000256" key="11">
    <source>
        <dbReference type="ARBA" id="ARBA00022777"/>
    </source>
</evidence>
<keyword evidence="19" id="KW-1185">Reference proteome</keyword>
<accession>A0AAF1K5Q2</accession>
<dbReference type="RefSeq" id="WP_211875694.1">
    <property type="nucleotide sequence ID" value="NZ_JAAEDH010000022.1"/>
</dbReference>
<dbReference type="SMART" id="SM00086">
    <property type="entry name" value="PAC"/>
    <property type="match status" value="2"/>
</dbReference>
<dbReference type="InterPro" id="IPR000700">
    <property type="entry name" value="PAS-assoc_C"/>
</dbReference>
<keyword evidence="8" id="KW-0808">Transferase</keyword>
<evidence type="ECO:0000256" key="8">
    <source>
        <dbReference type="ARBA" id="ARBA00022679"/>
    </source>
</evidence>
<evidence type="ECO:0000256" key="6">
    <source>
        <dbReference type="ARBA" id="ARBA00022630"/>
    </source>
</evidence>
<keyword evidence="3" id="KW-0600">Photoreceptor protein</keyword>
<organism evidence="18 19">
    <name type="scientific">Plastoroseomonas arctica</name>
    <dbReference type="NCBI Taxonomy" id="1509237"/>
    <lineage>
        <taxon>Bacteria</taxon>
        <taxon>Pseudomonadati</taxon>
        <taxon>Pseudomonadota</taxon>
        <taxon>Alphaproteobacteria</taxon>
        <taxon>Acetobacterales</taxon>
        <taxon>Acetobacteraceae</taxon>
        <taxon>Plastoroseomonas</taxon>
    </lineage>
</organism>
<reference evidence="18" key="2">
    <citation type="journal article" date="2021" name="Syst. Appl. Microbiol.">
        <title>Roseomonas hellenica sp. nov., isolated from roots of wild-growing Alkanna tinctoria.</title>
        <authorList>
            <person name="Rat A."/>
            <person name="Naranjo H.D."/>
            <person name="Lebbe L."/>
            <person name="Cnockaert M."/>
            <person name="Krigas N."/>
            <person name="Grigoriadou K."/>
            <person name="Maloupa E."/>
            <person name="Willems A."/>
        </authorList>
    </citation>
    <scope>NUCLEOTIDE SEQUENCE</scope>
    <source>
        <strain evidence="18">LMG 28251</strain>
    </source>
</reference>
<evidence type="ECO:0000313" key="19">
    <source>
        <dbReference type="Proteomes" id="UP001196068"/>
    </source>
</evidence>
<evidence type="ECO:0000256" key="9">
    <source>
        <dbReference type="ARBA" id="ARBA00022737"/>
    </source>
</evidence>
<dbReference type="Gene3D" id="3.30.565.10">
    <property type="entry name" value="Histidine kinase-like ATPase, C-terminal domain"/>
    <property type="match status" value="1"/>
</dbReference>
<name>A0AAF1K5Q2_9PROT</name>
<dbReference type="InterPro" id="IPR000014">
    <property type="entry name" value="PAS"/>
</dbReference>
<keyword evidence="16" id="KW-0472">Membrane</keyword>
<evidence type="ECO:0000256" key="15">
    <source>
        <dbReference type="ARBA" id="ARBA00023170"/>
    </source>
</evidence>
<feature type="domain" description="PAC" evidence="17">
    <location>
        <begin position="424"/>
        <end position="476"/>
    </location>
</feature>
<keyword evidence="16" id="KW-1133">Transmembrane helix</keyword>
<dbReference type="GO" id="GO:0005524">
    <property type="term" value="F:ATP binding"/>
    <property type="evidence" value="ECO:0007669"/>
    <property type="project" value="UniProtKB-KW"/>
</dbReference>
<keyword evidence="12" id="KW-0067">ATP-binding</keyword>
<evidence type="ECO:0000256" key="1">
    <source>
        <dbReference type="ARBA" id="ARBA00000085"/>
    </source>
</evidence>
<protein>
    <recommendedName>
        <fullName evidence="2">histidine kinase</fullName>
        <ecNumber evidence="2">2.7.13.3</ecNumber>
    </recommendedName>
</protein>
<dbReference type="CDD" id="cd00130">
    <property type="entry name" value="PAS"/>
    <property type="match status" value="1"/>
</dbReference>